<gene>
    <name evidence="1" type="ORF">L195_g056057</name>
</gene>
<evidence type="ECO:0000313" key="1">
    <source>
        <dbReference type="EMBL" id="PNX68244.1"/>
    </source>
</evidence>
<dbReference type="EMBL" id="ASHM01104527">
    <property type="protein sequence ID" value="PNX68244.1"/>
    <property type="molecule type" value="Genomic_DNA"/>
</dbReference>
<reference evidence="1 2" key="2">
    <citation type="journal article" date="2017" name="Front. Plant Sci.">
        <title>Gene Classification and Mining of Molecular Markers Useful in Red Clover (Trifolium pratense) Breeding.</title>
        <authorList>
            <person name="Istvanek J."/>
            <person name="Dluhosova J."/>
            <person name="Dluhos P."/>
            <person name="Patkova L."/>
            <person name="Nedelnik J."/>
            <person name="Repkova J."/>
        </authorList>
    </citation>
    <scope>NUCLEOTIDE SEQUENCE [LARGE SCALE GENOMIC DNA]</scope>
    <source>
        <strain evidence="2">cv. Tatra</strain>
        <tissue evidence="1">Young leaves</tissue>
    </source>
</reference>
<proteinExistence type="predicted"/>
<reference evidence="1 2" key="1">
    <citation type="journal article" date="2014" name="Am. J. Bot.">
        <title>Genome assembly and annotation for red clover (Trifolium pratense; Fabaceae).</title>
        <authorList>
            <person name="Istvanek J."/>
            <person name="Jaros M."/>
            <person name="Krenek A."/>
            <person name="Repkova J."/>
        </authorList>
    </citation>
    <scope>NUCLEOTIDE SEQUENCE [LARGE SCALE GENOMIC DNA]</scope>
    <source>
        <strain evidence="2">cv. Tatra</strain>
        <tissue evidence="1">Young leaves</tissue>
    </source>
</reference>
<name>A0A2K3KPN8_TRIPR</name>
<dbReference type="Proteomes" id="UP000236291">
    <property type="component" value="Unassembled WGS sequence"/>
</dbReference>
<comment type="caution">
    <text evidence="1">The sequence shown here is derived from an EMBL/GenBank/DDBJ whole genome shotgun (WGS) entry which is preliminary data.</text>
</comment>
<feature type="non-terminal residue" evidence="1">
    <location>
        <position position="63"/>
    </location>
</feature>
<evidence type="ECO:0000313" key="2">
    <source>
        <dbReference type="Proteomes" id="UP000236291"/>
    </source>
</evidence>
<organism evidence="1 2">
    <name type="scientific">Trifolium pratense</name>
    <name type="common">Red clover</name>
    <dbReference type="NCBI Taxonomy" id="57577"/>
    <lineage>
        <taxon>Eukaryota</taxon>
        <taxon>Viridiplantae</taxon>
        <taxon>Streptophyta</taxon>
        <taxon>Embryophyta</taxon>
        <taxon>Tracheophyta</taxon>
        <taxon>Spermatophyta</taxon>
        <taxon>Magnoliopsida</taxon>
        <taxon>eudicotyledons</taxon>
        <taxon>Gunneridae</taxon>
        <taxon>Pentapetalae</taxon>
        <taxon>rosids</taxon>
        <taxon>fabids</taxon>
        <taxon>Fabales</taxon>
        <taxon>Fabaceae</taxon>
        <taxon>Papilionoideae</taxon>
        <taxon>50 kb inversion clade</taxon>
        <taxon>NPAAA clade</taxon>
        <taxon>Hologalegina</taxon>
        <taxon>IRL clade</taxon>
        <taxon>Trifolieae</taxon>
        <taxon>Trifolium</taxon>
    </lineage>
</organism>
<protein>
    <submittedName>
        <fullName evidence="1">Putative N-acetyl-gamma-glutamyl-phosphate chloroplastic-like</fullName>
    </submittedName>
</protein>
<dbReference type="AlphaFoldDB" id="A0A2K3KPN8"/>
<sequence length="63" mass="6601">MGCSDGIGLRPGTAVYSFLMSEDLIKQHNVKSHIKCSIKSGITTSQNIVRVGVLGASGYTGSE</sequence>
<accession>A0A2K3KPN8</accession>